<protein>
    <submittedName>
        <fullName evidence="1">Uncharacterized protein</fullName>
    </submittedName>
</protein>
<organism evidence="1 2">
    <name type="scientific">Maritalea myrionectae</name>
    <dbReference type="NCBI Taxonomy" id="454601"/>
    <lineage>
        <taxon>Bacteria</taxon>
        <taxon>Pseudomonadati</taxon>
        <taxon>Pseudomonadota</taxon>
        <taxon>Alphaproteobacteria</taxon>
        <taxon>Hyphomicrobiales</taxon>
        <taxon>Devosiaceae</taxon>
        <taxon>Maritalea</taxon>
    </lineage>
</organism>
<gene>
    <name evidence="1" type="ORF">MXMO3_01722</name>
</gene>
<dbReference type="AlphaFoldDB" id="A0A2R4MDY1"/>
<keyword evidence="2" id="KW-1185">Reference proteome</keyword>
<dbReference type="Proteomes" id="UP000258927">
    <property type="component" value="Chromosome"/>
</dbReference>
<evidence type="ECO:0000313" key="1">
    <source>
        <dbReference type="EMBL" id="AVX04248.1"/>
    </source>
</evidence>
<name>A0A2R4MDY1_9HYPH</name>
<sequence>MTDEEFERFLKGLNAKQLESFIDRLISETTDLAEEAA</sequence>
<proteinExistence type="predicted"/>
<dbReference type="EMBL" id="CP021330">
    <property type="protein sequence ID" value="AVX04248.1"/>
    <property type="molecule type" value="Genomic_DNA"/>
</dbReference>
<reference evidence="1 2" key="1">
    <citation type="submission" date="2017-05" db="EMBL/GenBank/DDBJ databases">
        <title>Genome Analysis of Maritalea myrionectae HL2708#5.</title>
        <authorList>
            <consortium name="Cotde Inc.-PKNU"/>
            <person name="Jang D."/>
            <person name="Oh H.-M."/>
        </authorList>
    </citation>
    <scope>NUCLEOTIDE SEQUENCE [LARGE SCALE GENOMIC DNA]</scope>
    <source>
        <strain evidence="1 2">HL2708#5</strain>
    </source>
</reference>
<evidence type="ECO:0000313" key="2">
    <source>
        <dbReference type="Proteomes" id="UP000258927"/>
    </source>
</evidence>
<dbReference type="KEGG" id="mmyr:MXMO3_01722"/>
<accession>A0A2R4MDY1</accession>